<evidence type="ECO:0000313" key="2">
    <source>
        <dbReference type="Proteomes" id="UP001345963"/>
    </source>
</evidence>
<proteinExistence type="predicted"/>
<evidence type="ECO:0000313" key="1">
    <source>
        <dbReference type="EMBL" id="MED6252376.1"/>
    </source>
</evidence>
<dbReference type="Proteomes" id="UP001345963">
    <property type="component" value="Unassembled WGS sequence"/>
</dbReference>
<comment type="caution">
    <text evidence="1">The sequence shown here is derived from an EMBL/GenBank/DDBJ whole genome shotgun (WGS) entry which is preliminary data.</text>
</comment>
<name>A0ABU7BQZ0_9TELE</name>
<reference evidence="1 2" key="1">
    <citation type="submission" date="2021-07" db="EMBL/GenBank/DDBJ databases">
        <authorList>
            <person name="Palmer J.M."/>
        </authorList>
    </citation>
    <scope>NUCLEOTIDE SEQUENCE [LARGE SCALE GENOMIC DNA]</scope>
    <source>
        <strain evidence="1 2">AT_MEX2019</strain>
        <tissue evidence="1">Muscle</tissue>
    </source>
</reference>
<accession>A0ABU7BQZ0</accession>
<organism evidence="1 2">
    <name type="scientific">Ataeniobius toweri</name>
    <dbReference type="NCBI Taxonomy" id="208326"/>
    <lineage>
        <taxon>Eukaryota</taxon>
        <taxon>Metazoa</taxon>
        <taxon>Chordata</taxon>
        <taxon>Craniata</taxon>
        <taxon>Vertebrata</taxon>
        <taxon>Euteleostomi</taxon>
        <taxon>Actinopterygii</taxon>
        <taxon>Neopterygii</taxon>
        <taxon>Teleostei</taxon>
        <taxon>Neoteleostei</taxon>
        <taxon>Acanthomorphata</taxon>
        <taxon>Ovalentaria</taxon>
        <taxon>Atherinomorphae</taxon>
        <taxon>Cyprinodontiformes</taxon>
        <taxon>Goodeidae</taxon>
        <taxon>Ataeniobius</taxon>
    </lineage>
</organism>
<dbReference type="EMBL" id="JAHUTI010061385">
    <property type="protein sequence ID" value="MED6252376.1"/>
    <property type="molecule type" value="Genomic_DNA"/>
</dbReference>
<protein>
    <submittedName>
        <fullName evidence="1">Uncharacterized protein</fullName>
    </submittedName>
</protein>
<gene>
    <name evidence="1" type="ORF">ATANTOWER_010821</name>
</gene>
<sequence length="77" mass="8636">MEDSEPAEDGLLAGLRWNRSARDQAQLKHKIRDLPGLLKHGLHLRKKSLPGCLTPLCALGPFNTIVTTQVFFIFPQE</sequence>
<keyword evidence="2" id="KW-1185">Reference proteome</keyword>